<dbReference type="RefSeq" id="WP_188560304.1">
    <property type="nucleotide sequence ID" value="NZ_BMGY01000002.1"/>
</dbReference>
<reference evidence="3" key="1">
    <citation type="journal article" date="2019" name="Int. J. Syst. Evol. Microbiol.">
        <title>The Global Catalogue of Microorganisms (GCM) 10K type strain sequencing project: providing services to taxonomists for standard genome sequencing and annotation.</title>
        <authorList>
            <consortium name="The Broad Institute Genomics Platform"/>
            <consortium name="The Broad Institute Genome Sequencing Center for Infectious Disease"/>
            <person name="Wu L."/>
            <person name="Ma J."/>
        </authorList>
    </citation>
    <scope>NUCLEOTIDE SEQUENCE [LARGE SCALE GENOMIC DNA]</scope>
    <source>
        <strain evidence="3">CGMCC 1.14966</strain>
    </source>
</reference>
<organism evidence="2 3">
    <name type="scientific">Hymenobacter frigidus</name>
    <dbReference type="NCBI Taxonomy" id="1524095"/>
    <lineage>
        <taxon>Bacteria</taxon>
        <taxon>Pseudomonadati</taxon>
        <taxon>Bacteroidota</taxon>
        <taxon>Cytophagia</taxon>
        <taxon>Cytophagales</taxon>
        <taxon>Hymenobacteraceae</taxon>
        <taxon>Hymenobacter</taxon>
    </lineage>
</organism>
<evidence type="ECO:0000313" key="2">
    <source>
        <dbReference type="EMBL" id="GGH79623.1"/>
    </source>
</evidence>
<proteinExistence type="predicted"/>
<protein>
    <recommendedName>
        <fullName evidence="1">Tc1-like transposase DDE domain-containing protein</fullName>
    </recommendedName>
</protein>
<sequence length="253" mass="29213">MWCIGTVTGEYLANLEDVLDVYAQPAEAGVVRLCFDERPCQLLDHVLTPIPPTPGATQKEHQEYVRKGVCNVLLAYNLDRGQRHLQVTTTKTKADYAHFVDWLVQTHYPDAAKIKLVQDNYATHCYGAFYEHLPVETARNLRHTLEFHYTPKHGSWLNMAEIEFAALSRQCLNRRIGTQQRLEQEALVWEAKRNAAAVKVNWSFTTENARDKLKNRYTELIKINNETKLSDHYYQLTQPACGINLKGWVEIIR</sequence>
<dbReference type="EMBL" id="BMGY01000002">
    <property type="protein sequence ID" value="GGH79623.1"/>
    <property type="molecule type" value="Genomic_DNA"/>
</dbReference>
<dbReference type="InterPro" id="IPR038717">
    <property type="entry name" value="Tc1-like_DDE_dom"/>
</dbReference>
<evidence type="ECO:0000259" key="1">
    <source>
        <dbReference type="Pfam" id="PF13358"/>
    </source>
</evidence>
<keyword evidence="3" id="KW-1185">Reference proteome</keyword>
<name>A0ABQ1ZUG6_9BACT</name>
<dbReference type="Pfam" id="PF13358">
    <property type="entry name" value="DDE_3"/>
    <property type="match status" value="1"/>
</dbReference>
<feature type="domain" description="Tc1-like transposase DDE" evidence="1">
    <location>
        <begin position="33"/>
        <end position="182"/>
    </location>
</feature>
<evidence type="ECO:0000313" key="3">
    <source>
        <dbReference type="Proteomes" id="UP000637774"/>
    </source>
</evidence>
<dbReference type="Proteomes" id="UP000637774">
    <property type="component" value="Unassembled WGS sequence"/>
</dbReference>
<comment type="caution">
    <text evidence="2">The sequence shown here is derived from an EMBL/GenBank/DDBJ whole genome shotgun (WGS) entry which is preliminary data.</text>
</comment>
<gene>
    <name evidence="2" type="ORF">GCM10011495_03630</name>
</gene>
<accession>A0ABQ1ZUG6</accession>
<dbReference type="InterPro" id="IPR047655">
    <property type="entry name" value="Transpos_IS630-like"/>
</dbReference>
<dbReference type="NCBIfam" id="NF033545">
    <property type="entry name" value="transpos_IS630"/>
    <property type="match status" value="1"/>
</dbReference>